<dbReference type="GO" id="GO:0005886">
    <property type="term" value="C:plasma membrane"/>
    <property type="evidence" value="ECO:0007669"/>
    <property type="project" value="UniProtKB-SubCell"/>
</dbReference>
<protein>
    <submittedName>
        <fullName evidence="10">Sodium:alanine symporter family</fullName>
    </submittedName>
</protein>
<proteinExistence type="inferred from homology"/>
<feature type="transmembrane region" description="Helical" evidence="9">
    <location>
        <begin position="167"/>
        <end position="186"/>
    </location>
</feature>
<evidence type="ECO:0000256" key="6">
    <source>
        <dbReference type="ARBA" id="ARBA00022847"/>
    </source>
</evidence>
<dbReference type="Proteomes" id="UP000001423">
    <property type="component" value="Chromosome"/>
</dbReference>
<evidence type="ECO:0000256" key="8">
    <source>
        <dbReference type="ARBA" id="ARBA00023136"/>
    </source>
</evidence>
<evidence type="ECO:0000256" key="9">
    <source>
        <dbReference type="RuleBase" id="RU363064"/>
    </source>
</evidence>
<evidence type="ECO:0000256" key="3">
    <source>
        <dbReference type="ARBA" id="ARBA00022448"/>
    </source>
</evidence>
<evidence type="ECO:0000256" key="7">
    <source>
        <dbReference type="ARBA" id="ARBA00022989"/>
    </source>
</evidence>
<keyword evidence="11" id="KW-1185">Reference proteome</keyword>
<evidence type="ECO:0000256" key="4">
    <source>
        <dbReference type="ARBA" id="ARBA00022475"/>
    </source>
</evidence>
<accession>Q7V8X9</accession>
<dbReference type="EMBL" id="BX548175">
    <property type="protein sequence ID" value="CAE20368.1"/>
    <property type="molecule type" value="Genomic_DNA"/>
</dbReference>
<keyword evidence="3 9" id="KW-0813">Transport</keyword>
<evidence type="ECO:0000256" key="2">
    <source>
        <dbReference type="ARBA" id="ARBA00009261"/>
    </source>
</evidence>
<comment type="similarity">
    <text evidence="2 9">Belongs to the alanine or glycine:cation symporter (AGCS) (TC 2.A.25) family.</text>
</comment>
<keyword evidence="6 9" id="KW-0769">Symport</keyword>
<feature type="transmembrane region" description="Helical" evidence="9">
    <location>
        <begin position="432"/>
        <end position="453"/>
    </location>
</feature>
<organism evidence="10 11">
    <name type="scientific">Prochlorococcus marinus (strain MIT 9313)</name>
    <dbReference type="NCBI Taxonomy" id="74547"/>
    <lineage>
        <taxon>Bacteria</taxon>
        <taxon>Bacillati</taxon>
        <taxon>Cyanobacteriota</taxon>
        <taxon>Cyanophyceae</taxon>
        <taxon>Synechococcales</taxon>
        <taxon>Prochlorococcaceae</taxon>
        <taxon>Prochlorococcus</taxon>
    </lineage>
</organism>
<dbReference type="HOGENOM" id="CLU_024867_1_2_3"/>
<dbReference type="AlphaFoldDB" id="Q7V8X9"/>
<name>Q7V8X9_PROMM</name>
<reference evidence="10 11" key="1">
    <citation type="journal article" date="2003" name="Nature">
        <title>Genome divergence in two Prochlorococcus ecotypes reflects oceanic niche differentiation.</title>
        <authorList>
            <person name="Rocap G."/>
            <person name="Larimer F.W."/>
            <person name="Lamerdin J.E."/>
            <person name="Malfatti S."/>
            <person name="Chain P."/>
            <person name="Ahlgren N.A."/>
            <person name="Arellano A."/>
            <person name="Coleman M."/>
            <person name="Hauser L."/>
            <person name="Hess W.R."/>
            <person name="Johnson Z.I."/>
            <person name="Land M.L."/>
            <person name="Lindell D."/>
            <person name="Post A.F."/>
            <person name="Regala W."/>
            <person name="Shah M."/>
            <person name="Shaw S.L."/>
            <person name="Steglich C."/>
            <person name="Sullivan M.B."/>
            <person name="Ting C.S."/>
            <person name="Tolonen A."/>
            <person name="Webb E.A."/>
            <person name="Zinser E.R."/>
            <person name="Chisholm S.W."/>
        </authorList>
    </citation>
    <scope>NUCLEOTIDE SEQUENCE [LARGE SCALE GENOMIC DNA]</scope>
    <source>
        <strain evidence="11">MIT 9313</strain>
    </source>
</reference>
<dbReference type="PANTHER" id="PTHR30330:SF3">
    <property type="entry name" value="TRANSCRIPTIONAL REGULATOR, LRP FAMILY"/>
    <property type="match status" value="1"/>
</dbReference>
<dbReference type="PROSITE" id="PS00873">
    <property type="entry name" value="NA_ALANINE_SYMP"/>
    <property type="match status" value="1"/>
</dbReference>
<feature type="transmembrane region" description="Helical" evidence="9">
    <location>
        <begin position="396"/>
        <end position="420"/>
    </location>
</feature>
<dbReference type="PANTHER" id="PTHR30330">
    <property type="entry name" value="AGSS FAMILY TRANSPORTER, SODIUM-ALANINE"/>
    <property type="match status" value="1"/>
</dbReference>
<feature type="transmembrane region" description="Helical" evidence="9">
    <location>
        <begin position="198"/>
        <end position="222"/>
    </location>
</feature>
<evidence type="ECO:0000313" key="11">
    <source>
        <dbReference type="Proteomes" id="UP000001423"/>
    </source>
</evidence>
<dbReference type="Gene3D" id="1.20.1740.10">
    <property type="entry name" value="Amino acid/polyamine transporter I"/>
    <property type="match status" value="1"/>
</dbReference>
<dbReference type="KEGG" id="pmt:PMT_0193"/>
<feature type="transmembrane region" description="Helical" evidence="9">
    <location>
        <begin position="366"/>
        <end position="389"/>
    </location>
</feature>
<dbReference type="RefSeq" id="WP_011129572.1">
    <property type="nucleotide sequence ID" value="NC_005071.1"/>
</dbReference>
<dbReference type="PRINTS" id="PR00175">
    <property type="entry name" value="NAALASMPORT"/>
</dbReference>
<evidence type="ECO:0000313" key="10">
    <source>
        <dbReference type="EMBL" id="CAE20368.1"/>
    </source>
</evidence>
<evidence type="ECO:0000256" key="1">
    <source>
        <dbReference type="ARBA" id="ARBA00004651"/>
    </source>
</evidence>
<keyword evidence="5 9" id="KW-0812">Transmembrane</keyword>
<comment type="subcellular location">
    <subcellularLocation>
        <location evidence="1 9">Cell membrane</location>
        <topology evidence="1 9">Multi-pass membrane protein</topology>
    </subcellularLocation>
</comment>
<dbReference type="Pfam" id="PF01235">
    <property type="entry name" value="Na_Ala_symp"/>
    <property type="match status" value="1"/>
</dbReference>
<dbReference type="FunFam" id="1.20.1740.10:FF:000004">
    <property type="entry name" value="Sodium:alanine symporter family protein"/>
    <property type="match status" value="1"/>
</dbReference>
<sequence length="464" mass="48410">MDVLPASLLTNLSLQLGQFPSGLEDAVEAINNPINGFAWGWPTVILIAGTGILLMVGLGFMPLLRIPYGVRMLLRNPTSSSEGEISPFQALMTSMAATIGTGNIAGVAVAIAMGGPGAVFWMWLIAIFGIATKYAEALLAVHFREVDPLGNHVGGPMYYIRNGLGPNWAWLGGFFALFGMLAGFGIGNGVQSFEVSSALATIGIPRLLTGVVLGVLVFGVIIGGIKRIAQAASAIVPLMSLFYVIACLVIILSNISEVPEAFSTIFSNAFTGEAAASGTLTQVILMGFKRGIFSNEAGLGSAPIAHAAANTNDPVRQGTIAMLGTFIDTLVICTMTALVIITTGAYQSGESGSDLSIAAFNSGLAGSGWVVTAGLVVFALTTVLGWGFYSERCTEYLFGVQAILPFRLVWVAVVVIGAVAGNRGVVWDVADTLNGLMAIPNLIALVLLSGTVFRLSKNYQFEEG</sequence>
<feature type="transmembrane region" description="Helical" evidence="9">
    <location>
        <begin position="39"/>
        <end position="64"/>
    </location>
</feature>
<feature type="transmembrane region" description="Helical" evidence="9">
    <location>
        <begin position="234"/>
        <end position="255"/>
    </location>
</feature>
<keyword evidence="4 9" id="KW-1003">Cell membrane</keyword>
<evidence type="ECO:0000256" key="5">
    <source>
        <dbReference type="ARBA" id="ARBA00022692"/>
    </source>
</evidence>
<dbReference type="GO" id="GO:0005283">
    <property type="term" value="F:amino acid:sodium symporter activity"/>
    <property type="evidence" value="ECO:0007669"/>
    <property type="project" value="InterPro"/>
</dbReference>
<gene>
    <name evidence="10" type="ordered locus">PMT_0193</name>
</gene>
<feature type="transmembrane region" description="Helical" evidence="9">
    <location>
        <begin position="326"/>
        <end position="346"/>
    </location>
</feature>
<dbReference type="InterPro" id="IPR001463">
    <property type="entry name" value="Na/Ala_symport"/>
</dbReference>
<dbReference type="eggNOG" id="COG1115">
    <property type="taxonomic scope" value="Bacteria"/>
</dbReference>
<keyword evidence="7 9" id="KW-1133">Transmembrane helix</keyword>
<keyword evidence="8 9" id="KW-0472">Membrane</keyword>
<dbReference type="NCBIfam" id="TIGR00835">
    <property type="entry name" value="agcS"/>
    <property type="match status" value="1"/>
</dbReference>